<organism evidence="1 2">
    <name type="scientific">Trichonephila clavata</name>
    <name type="common">Joro spider</name>
    <name type="synonym">Nephila clavata</name>
    <dbReference type="NCBI Taxonomy" id="2740835"/>
    <lineage>
        <taxon>Eukaryota</taxon>
        <taxon>Metazoa</taxon>
        <taxon>Ecdysozoa</taxon>
        <taxon>Arthropoda</taxon>
        <taxon>Chelicerata</taxon>
        <taxon>Arachnida</taxon>
        <taxon>Araneae</taxon>
        <taxon>Araneomorphae</taxon>
        <taxon>Entelegynae</taxon>
        <taxon>Araneoidea</taxon>
        <taxon>Nephilidae</taxon>
        <taxon>Trichonephila</taxon>
    </lineage>
</organism>
<dbReference type="AlphaFoldDB" id="A0A8X6FAM7"/>
<dbReference type="OrthoDB" id="6423861at2759"/>
<reference evidence="1" key="1">
    <citation type="submission" date="2020-07" db="EMBL/GenBank/DDBJ databases">
        <title>Multicomponent nature underlies the extraordinary mechanical properties of spider dragline silk.</title>
        <authorList>
            <person name="Kono N."/>
            <person name="Nakamura H."/>
            <person name="Mori M."/>
            <person name="Yoshida Y."/>
            <person name="Ohtoshi R."/>
            <person name="Malay A.D."/>
            <person name="Moran D.A.P."/>
            <person name="Tomita M."/>
            <person name="Numata K."/>
            <person name="Arakawa K."/>
        </authorList>
    </citation>
    <scope>NUCLEOTIDE SEQUENCE</scope>
</reference>
<comment type="caution">
    <text evidence="1">The sequence shown here is derived from an EMBL/GenBank/DDBJ whole genome shotgun (WGS) entry which is preliminary data.</text>
</comment>
<sequence length="486" mass="56735">MKGSDETKLYAGDFQERNSHQLYSDKKITDQKLDFLRRYYQLLNSDRHSKISDHKMRNGITRKVPHKPNVPFERSRKIKDIHEENGIEQESSYIKSPHNLLVQTVNAEADNDCKPFENVNLLTIRKNTCTISNFDKNCAPSLSAPAILEFSGERKNSLEKDRRKTCINDFGYVFTNSKNYVTKVGTHFEPSSNSRTHDMNIENNKNLKIRGDGIRKLKRSVKYLQNRKFKSNARKALLRNSPVNSPDERELVYESETTVGTDLFSSYSESELKVRYPKVSKYKNDFLENKTDPYRCSRHGLYKCTSLRCRDCITKQKSKTLCHIKNEIYPVEFHQKPLNNSVSRKSESNYSTDSFMKNELLNYKKFLIQQQKLQKSKIESKKIPPRPYIPKTCKMEVRSYYCNQGSENTKQFSPLNRLSRFRKKKITDEELLKRFATIFRRYASTKKFAGEVIPRKISTEWMVNMGIVSDVLSKKEADDAFKLAAG</sequence>
<proteinExistence type="predicted"/>
<accession>A0A8X6FAM7</accession>
<gene>
    <name evidence="1" type="primary">AVEN_252926_1</name>
    <name evidence="1" type="ORF">TNCT_189941</name>
</gene>
<evidence type="ECO:0000313" key="1">
    <source>
        <dbReference type="EMBL" id="GFQ75415.1"/>
    </source>
</evidence>
<keyword evidence="2" id="KW-1185">Reference proteome</keyword>
<dbReference type="Proteomes" id="UP000887116">
    <property type="component" value="Unassembled WGS sequence"/>
</dbReference>
<name>A0A8X6FAM7_TRICU</name>
<evidence type="ECO:0000313" key="2">
    <source>
        <dbReference type="Proteomes" id="UP000887116"/>
    </source>
</evidence>
<dbReference type="EMBL" id="BMAO01021559">
    <property type="protein sequence ID" value="GFQ75415.1"/>
    <property type="molecule type" value="Genomic_DNA"/>
</dbReference>
<protein>
    <submittedName>
        <fullName evidence="1">Uncharacterized protein</fullName>
    </submittedName>
</protein>